<dbReference type="SMART" id="SM00271">
    <property type="entry name" value="DnaJ"/>
    <property type="match status" value="1"/>
</dbReference>
<evidence type="ECO:0000256" key="2">
    <source>
        <dbReference type="SAM" id="SignalP"/>
    </source>
</evidence>
<dbReference type="Pfam" id="PF00226">
    <property type="entry name" value="DnaJ"/>
    <property type="match status" value="1"/>
</dbReference>
<dbReference type="Proteomes" id="UP000016931">
    <property type="component" value="Unassembled WGS sequence"/>
</dbReference>
<dbReference type="Gene3D" id="1.10.287.110">
    <property type="entry name" value="DnaJ domain"/>
    <property type="match status" value="1"/>
</dbReference>
<dbReference type="PRINTS" id="PR00625">
    <property type="entry name" value="JDOMAIN"/>
</dbReference>
<evidence type="ECO:0000256" key="1">
    <source>
        <dbReference type="ARBA" id="ARBA00023186"/>
    </source>
</evidence>
<dbReference type="PANTHER" id="PTHR44360">
    <property type="entry name" value="DNAJ HOMOLOG SUBFAMILY B MEMBER 9"/>
    <property type="match status" value="1"/>
</dbReference>
<feature type="signal peptide" evidence="2">
    <location>
        <begin position="1"/>
        <end position="20"/>
    </location>
</feature>
<dbReference type="InterPro" id="IPR036869">
    <property type="entry name" value="J_dom_sf"/>
</dbReference>
<dbReference type="PANTHER" id="PTHR44360:SF1">
    <property type="entry name" value="DNAJ HOMOLOG SUBFAMILY B MEMBER 9"/>
    <property type="match status" value="1"/>
</dbReference>
<dbReference type="HOGENOM" id="CLU_017633_18_1_1"/>
<reference evidence="4 5" key="1">
    <citation type="journal article" date="2012" name="PLoS Pathog.">
        <title>Diverse lifestyles and strategies of plant pathogenesis encoded in the genomes of eighteen Dothideomycetes fungi.</title>
        <authorList>
            <person name="Ohm R.A."/>
            <person name="Feau N."/>
            <person name="Henrissat B."/>
            <person name="Schoch C.L."/>
            <person name="Horwitz B.A."/>
            <person name="Barry K.W."/>
            <person name="Condon B.J."/>
            <person name="Copeland A.C."/>
            <person name="Dhillon B."/>
            <person name="Glaser F."/>
            <person name="Hesse C.N."/>
            <person name="Kosti I."/>
            <person name="LaButti K."/>
            <person name="Lindquist E.A."/>
            <person name="Lucas S."/>
            <person name="Salamov A.A."/>
            <person name="Bradshaw R.E."/>
            <person name="Ciuffetti L."/>
            <person name="Hamelin R.C."/>
            <person name="Kema G.H.J."/>
            <person name="Lawrence C."/>
            <person name="Scott J.A."/>
            <person name="Spatafora J.W."/>
            <person name="Turgeon B.G."/>
            <person name="de Wit P.J.G.M."/>
            <person name="Zhong S."/>
            <person name="Goodwin S.B."/>
            <person name="Grigoriev I.V."/>
        </authorList>
    </citation>
    <scope>NUCLEOTIDE SEQUENCE [LARGE SCALE GENOMIC DNA]</scope>
    <source>
        <strain evidence="4 5">SO2202</strain>
    </source>
</reference>
<accession>M3AT85</accession>
<dbReference type="GO" id="GO:0036503">
    <property type="term" value="P:ERAD pathway"/>
    <property type="evidence" value="ECO:0007669"/>
    <property type="project" value="TreeGrafter"/>
</dbReference>
<feature type="chain" id="PRO_5004031062" evidence="2">
    <location>
        <begin position="21"/>
        <end position="88"/>
    </location>
</feature>
<dbReference type="eggNOG" id="KOG0712">
    <property type="taxonomic scope" value="Eukaryota"/>
</dbReference>
<dbReference type="RefSeq" id="XP_016756850.1">
    <property type="nucleotide sequence ID" value="XM_016908210.1"/>
</dbReference>
<feature type="non-terminal residue" evidence="4">
    <location>
        <position position="88"/>
    </location>
</feature>
<sequence>IIIVAFFLFTVLKVDRRVQGEGNYYRMLGIPLDADQKMAKKAFRIMAKKYHPDKIAPEEAHNDTFIHLRAALSVISDPDLRHVYNRYG</sequence>
<feature type="domain" description="J" evidence="3">
    <location>
        <begin position="23"/>
        <end position="88"/>
    </location>
</feature>
<dbReference type="InterPro" id="IPR001623">
    <property type="entry name" value="DnaJ_domain"/>
</dbReference>
<dbReference type="GeneID" id="27905347"/>
<dbReference type="STRING" id="692275.M3AT85"/>
<dbReference type="GO" id="GO:0051087">
    <property type="term" value="F:protein-folding chaperone binding"/>
    <property type="evidence" value="ECO:0007669"/>
    <property type="project" value="TreeGrafter"/>
</dbReference>
<keyword evidence="2" id="KW-0732">Signal</keyword>
<dbReference type="AlphaFoldDB" id="M3AT85"/>
<dbReference type="GO" id="GO:0005783">
    <property type="term" value="C:endoplasmic reticulum"/>
    <property type="evidence" value="ECO:0007669"/>
    <property type="project" value="TreeGrafter"/>
</dbReference>
<keyword evidence="5" id="KW-1185">Reference proteome</keyword>
<dbReference type="PROSITE" id="PS50076">
    <property type="entry name" value="DNAJ_2"/>
    <property type="match status" value="1"/>
</dbReference>
<feature type="non-terminal residue" evidence="4">
    <location>
        <position position="1"/>
    </location>
</feature>
<proteinExistence type="predicted"/>
<dbReference type="InterPro" id="IPR051948">
    <property type="entry name" value="Hsp70_co-chaperone_J-domain"/>
</dbReference>
<dbReference type="CDD" id="cd06257">
    <property type="entry name" value="DnaJ"/>
    <property type="match status" value="1"/>
</dbReference>
<gene>
    <name evidence="4" type="ORF">SEPMUDRAFT_16621</name>
</gene>
<evidence type="ECO:0000313" key="5">
    <source>
        <dbReference type="Proteomes" id="UP000016931"/>
    </source>
</evidence>
<dbReference type="EMBL" id="KB456270">
    <property type="protein sequence ID" value="EMF08729.1"/>
    <property type="molecule type" value="Genomic_DNA"/>
</dbReference>
<name>M3AT85_SPHMS</name>
<dbReference type="GO" id="GO:0051787">
    <property type="term" value="F:misfolded protein binding"/>
    <property type="evidence" value="ECO:0007669"/>
    <property type="project" value="TreeGrafter"/>
</dbReference>
<keyword evidence="1" id="KW-0143">Chaperone</keyword>
<evidence type="ECO:0000313" key="4">
    <source>
        <dbReference type="EMBL" id="EMF08729.1"/>
    </source>
</evidence>
<organism evidence="4 5">
    <name type="scientific">Sphaerulina musiva (strain SO2202)</name>
    <name type="common">Poplar stem canker fungus</name>
    <name type="synonym">Septoria musiva</name>
    <dbReference type="NCBI Taxonomy" id="692275"/>
    <lineage>
        <taxon>Eukaryota</taxon>
        <taxon>Fungi</taxon>
        <taxon>Dikarya</taxon>
        <taxon>Ascomycota</taxon>
        <taxon>Pezizomycotina</taxon>
        <taxon>Dothideomycetes</taxon>
        <taxon>Dothideomycetidae</taxon>
        <taxon>Mycosphaerellales</taxon>
        <taxon>Mycosphaerellaceae</taxon>
        <taxon>Sphaerulina</taxon>
    </lineage>
</organism>
<dbReference type="SUPFAM" id="SSF46565">
    <property type="entry name" value="Chaperone J-domain"/>
    <property type="match status" value="1"/>
</dbReference>
<evidence type="ECO:0000259" key="3">
    <source>
        <dbReference type="PROSITE" id="PS50076"/>
    </source>
</evidence>
<protein>
    <submittedName>
        <fullName evidence="4">Chaperone J-domain-containing protein</fullName>
    </submittedName>
</protein>
<dbReference type="OrthoDB" id="10250354at2759"/>